<dbReference type="EMBL" id="OB689979">
    <property type="protein sequence ID" value="CAD7237614.1"/>
    <property type="molecule type" value="Genomic_DNA"/>
</dbReference>
<proteinExistence type="predicted"/>
<dbReference type="Pfam" id="PF05742">
    <property type="entry name" value="TANGO2"/>
    <property type="match status" value="1"/>
</dbReference>
<accession>A0A7R8WUS1</accession>
<sequence length="66" mass="7644">MILNEELGTGYHAWGNDAYQNPWRKVKHGSQLFQRTVESQKLKDVEHDPLKFTEVIADCVLSDTVR</sequence>
<gene>
    <name evidence="1" type="ORF">CTOB1V02_LOCUS15429</name>
</gene>
<dbReference type="OrthoDB" id="191601at2759"/>
<dbReference type="AlphaFoldDB" id="A0A7R8WUS1"/>
<organism evidence="1">
    <name type="scientific">Cyprideis torosa</name>
    <dbReference type="NCBI Taxonomy" id="163714"/>
    <lineage>
        <taxon>Eukaryota</taxon>
        <taxon>Metazoa</taxon>
        <taxon>Ecdysozoa</taxon>
        <taxon>Arthropoda</taxon>
        <taxon>Crustacea</taxon>
        <taxon>Oligostraca</taxon>
        <taxon>Ostracoda</taxon>
        <taxon>Podocopa</taxon>
        <taxon>Podocopida</taxon>
        <taxon>Cytherocopina</taxon>
        <taxon>Cytheroidea</taxon>
        <taxon>Cytherideidae</taxon>
        <taxon>Cyprideis</taxon>
    </lineage>
</organism>
<name>A0A7R8WUS1_9CRUS</name>
<protein>
    <submittedName>
        <fullName evidence="1">Uncharacterized protein</fullName>
    </submittedName>
</protein>
<evidence type="ECO:0000313" key="1">
    <source>
        <dbReference type="EMBL" id="CAD7237614.1"/>
    </source>
</evidence>
<reference evidence="1" key="1">
    <citation type="submission" date="2020-11" db="EMBL/GenBank/DDBJ databases">
        <authorList>
            <person name="Tran Van P."/>
        </authorList>
    </citation>
    <scope>NUCLEOTIDE SEQUENCE</scope>
</reference>
<dbReference type="InterPro" id="IPR008551">
    <property type="entry name" value="TANGO2"/>
</dbReference>